<sequence length="274" mass="30516">MFSSRPPAGYCHGKDAAARLQTAVDEDDLTDDDVFYPPNTARDVANSSRRGCITPPCLSGPFSAVTASMWPQDLTSLTSADHHIDPNHQPEYRFDEFGYRVEEEDGPEQCSRKLLSQPLTDDPIHKLRWAAEVGLSSCDSEGEVSWEDVPTTLPRTEKLRSLVLAGVPHSYRPQLWIRLSGSLQKKRTAKVRYEEMVSASSSDILSTNRQIEKDLLRTLPNNACFSHMNATGVPRLRRILRAMAWFYPDIGCTGGSESASLPGDHVPAQPGRRY</sequence>
<dbReference type="AlphaFoldDB" id="A0A2R5L1Q0"/>
<reference evidence="2" key="1">
    <citation type="journal article" date="2018" name="Biosci. Biotechnol. Biochem.">
        <title>Polysaccharide hydrolase of the hadal zone amphipods Hirondellea gigas.</title>
        <authorList>
            <person name="Kobayashi H."/>
            <person name="Nagahama T."/>
            <person name="Arai W."/>
            <person name="Sasagawa Y."/>
            <person name="Umeda M."/>
            <person name="Hayashi T."/>
            <person name="Nikaido I."/>
            <person name="Watanabe H."/>
            <person name="Oguri K."/>
            <person name="Kitazato H."/>
            <person name="Fujioka K."/>
            <person name="Kido Y."/>
            <person name="Takami H."/>
        </authorList>
    </citation>
    <scope>NUCLEOTIDE SEQUENCE</scope>
    <source>
        <tissue evidence="2">Whole body</tissue>
    </source>
</reference>
<accession>A0A2R5L1Q0</accession>
<evidence type="ECO:0000313" key="2">
    <source>
        <dbReference type="EMBL" id="LAB73640.1"/>
    </source>
</evidence>
<evidence type="ECO:0000259" key="1">
    <source>
        <dbReference type="PROSITE" id="PS50086"/>
    </source>
</evidence>
<dbReference type="InterPro" id="IPR050302">
    <property type="entry name" value="Rab_GAP_TBC_domain"/>
</dbReference>
<dbReference type="GO" id="GO:0031267">
    <property type="term" value="F:small GTPase binding"/>
    <property type="evidence" value="ECO:0007669"/>
    <property type="project" value="TreeGrafter"/>
</dbReference>
<protein>
    <submittedName>
        <fullName evidence="2">Small G protein signaling modulator 3 homolog</fullName>
    </submittedName>
</protein>
<proteinExistence type="evidence at transcript level"/>
<dbReference type="InterPro" id="IPR000195">
    <property type="entry name" value="Rab-GAP-TBC_dom"/>
</dbReference>
<dbReference type="Pfam" id="PF00566">
    <property type="entry name" value="RabGAP-TBC"/>
    <property type="match status" value="1"/>
</dbReference>
<feature type="domain" description="Rab-GAP TBC" evidence="1">
    <location>
        <begin position="166"/>
        <end position="274"/>
    </location>
</feature>
<dbReference type="PANTHER" id="PTHR47219:SF13">
    <property type="entry name" value="RUN AND TBC1 DOMAIN-CONTAINING PROTEIN 3"/>
    <property type="match status" value="1"/>
</dbReference>
<dbReference type="Gene3D" id="1.10.8.270">
    <property type="entry name" value="putative rabgap domain of human tbc1 domain family member 14 like domains"/>
    <property type="match status" value="1"/>
</dbReference>
<organism evidence="2">
    <name type="scientific">Hirondellea gigas</name>
    <dbReference type="NCBI Taxonomy" id="1518452"/>
    <lineage>
        <taxon>Eukaryota</taxon>
        <taxon>Metazoa</taxon>
        <taxon>Ecdysozoa</taxon>
        <taxon>Arthropoda</taxon>
        <taxon>Crustacea</taxon>
        <taxon>Multicrustacea</taxon>
        <taxon>Malacostraca</taxon>
        <taxon>Eumalacostraca</taxon>
        <taxon>Peracarida</taxon>
        <taxon>Amphipoda</taxon>
        <taxon>Amphilochidea</taxon>
        <taxon>Lysianassida</taxon>
        <taxon>Lysianassidira</taxon>
        <taxon>Lysianassoidea</taxon>
        <taxon>Lysianassidae</taxon>
        <taxon>Hirondellea</taxon>
    </lineage>
</organism>
<name>A0A2R5L1Q0_9CRUS</name>
<dbReference type="PANTHER" id="PTHR47219">
    <property type="entry name" value="RAB GTPASE-ACTIVATING PROTEIN 1-LIKE"/>
    <property type="match status" value="1"/>
</dbReference>
<dbReference type="InterPro" id="IPR035969">
    <property type="entry name" value="Rab-GAP_TBC_sf"/>
</dbReference>
<dbReference type="GO" id="GO:0005096">
    <property type="term" value="F:GTPase activator activity"/>
    <property type="evidence" value="ECO:0007669"/>
    <property type="project" value="TreeGrafter"/>
</dbReference>
<dbReference type="EMBL" id="IACF01008057">
    <property type="protein sequence ID" value="LAB73640.1"/>
    <property type="molecule type" value="mRNA"/>
</dbReference>
<dbReference type="PROSITE" id="PS50086">
    <property type="entry name" value="TBC_RABGAP"/>
    <property type="match status" value="1"/>
</dbReference>
<dbReference type="SUPFAM" id="SSF47923">
    <property type="entry name" value="Ypt/Rab-GAP domain of gyp1p"/>
    <property type="match status" value="1"/>
</dbReference>